<dbReference type="GO" id="GO:0005524">
    <property type="term" value="F:ATP binding"/>
    <property type="evidence" value="ECO:0007669"/>
    <property type="project" value="UniProtKB-KW"/>
</dbReference>
<dbReference type="GO" id="GO:0004467">
    <property type="term" value="F:long-chain fatty acid-CoA ligase activity"/>
    <property type="evidence" value="ECO:0007669"/>
    <property type="project" value="TreeGrafter"/>
</dbReference>
<dbReference type="GO" id="GO:0005324">
    <property type="term" value="F:long-chain fatty acid transmembrane transporter activity"/>
    <property type="evidence" value="ECO:0007669"/>
    <property type="project" value="TreeGrafter"/>
</dbReference>
<evidence type="ECO:0000313" key="5">
    <source>
        <dbReference type="EMBL" id="RWS00074.1"/>
    </source>
</evidence>
<dbReference type="AlphaFoldDB" id="A0A443QAP0"/>
<organism evidence="5 6">
    <name type="scientific">Leptotrombidium deliense</name>
    <dbReference type="NCBI Taxonomy" id="299467"/>
    <lineage>
        <taxon>Eukaryota</taxon>
        <taxon>Metazoa</taxon>
        <taxon>Ecdysozoa</taxon>
        <taxon>Arthropoda</taxon>
        <taxon>Chelicerata</taxon>
        <taxon>Arachnida</taxon>
        <taxon>Acari</taxon>
        <taxon>Acariformes</taxon>
        <taxon>Trombidiformes</taxon>
        <taxon>Prostigmata</taxon>
        <taxon>Anystina</taxon>
        <taxon>Parasitengona</taxon>
        <taxon>Trombiculoidea</taxon>
        <taxon>Trombiculidae</taxon>
        <taxon>Leptotrombidium</taxon>
    </lineage>
</organism>
<evidence type="ECO:0000313" key="6">
    <source>
        <dbReference type="Proteomes" id="UP000288716"/>
    </source>
</evidence>
<dbReference type="Proteomes" id="UP000288716">
    <property type="component" value="Unassembled WGS sequence"/>
</dbReference>
<evidence type="ECO:0000256" key="3">
    <source>
        <dbReference type="ARBA" id="ARBA00022741"/>
    </source>
</evidence>
<evidence type="ECO:0000256" key="2">
    <source>
        <dbReference type="ARBA" id="ARBA00022598"/>
    </source>
</evidence>
<dbReference type="PANTHER" id="PTHR43107">
    <property type="entry name" value="LONG-CHAIN FATTY ACID TRANSPORT PROTEIN"/>
    <property type="match status" value="1"/>
</dbReference>
<dbReference type="InterPro" id="IPR042099">
    <property type="entry name" value="ANL_N_sf"/>
</dbReference>
<dbReference type="PANTHER" id="PTHR43107:SF15">
    <property type="entry name" value="FATTY ACID TRANSPORT PROTEIN 3, ISOFORM A"/>
    <property type="match status" value="1"/>
</dbReference>
<reference evidence="5 6" key="1">
    <citation type="journal article" date="2018" name="Gigascience">
        <title>Genomes of trombidid mites reveal novel predicted allergens and laterally-transferred genes associated with secondary metabolism.</title>
        <authorList>
            <person name="Dong X."/>
            <person name="Chaisiri K."/>
            <person name="Xia D."/>
            <person name="Armstrong S.D."/>
            <person name="Fang Y."/>
            <person name="Donnelly M.J."/>
            <person name="Kadowaki T."/>
            <person name="McGarry J.W."/>
            <person name="Darby A.C."/>
            <person name="Makepeace B.L."/>
        </authorList>
    </citation>
    <scope>NUCLEOTIDE SEQUENCE [LARGE SCALE GENOMIC DNA]</scope>
    <source>
        <strain evidence="5">UoL-UT</strain>
    </source>
</reference>
<proteinExistence type="inferred from homology"/>
<keyword evidence="3" id="KW-0547">Nucleotide-binding</keyword>
<name>A0A443QAP0_9ACAR</name>
<keyword evidence="4" id="KW-0067">ATP-binding</keyword>
<comment type="similarity">
    <text evidence="1">Belongs to the ATP-dependent AMP-binding enzyme family.</text>
</comment>
<accession>A0A443QAP0</accession>
<dbReference type="Gene3D" id="3.40.50.12780">
    <property type="entry name" value="N-terminal domain of ligase-like"/>
    <property type="match status" value="1"/>
</dbReference>
<gene>
    <name evidence="5" type="ORF">B4U80_08814</name>
</gene>
<feature type="non-terminal residue" evidence="5">
    <location>
        <position position="137"/>
    </location>
</feature>
<dbReference type="SUPFAM" id="SSF56801">
    <property type="entry name" value="Acetyl-CoA synthetase-like"/>
    <property type="match status" value="1"/>
</dbReference>
<dbReference type="OrthoDB" id="6357729at2759"/>
<dbReference type="GO" id="GO:0005886">
    <property type="term" value="C:plasma membrane"/>
    <property type="evidence" value="ECO:0007669"/>
    <property type="project" value="TreeGrafter"/>
</dbReference>
<comment type="caution">
    <text evidence="5">The sequence shown here is derived from an EMBL/GenBank/DDBJ whole genome shotgun (WGS) entry which is preliminary data.</text>
</comment>
<protein>
    <submittedName>
        <fullName evidence="5">Long-chain fatty acid transport protein 1-like protein</fullName>
    </submittedName>
</protein>
<sequence>MLGNGLKPSLWPTFQRRFGIQKIVEFYGATETNAILVNLLGKEGACGFFHRSVPRWVLKLVYPIDLVKANEVTGEVIRNEKGFCDSVPQSGGSGLFVGKIKDNPMQRFDGYVNRSESEKKVIKDVFKKGDSFFSSGD</sequence>
<dbReference type="VEuPathDB" id="VectorBase:LDEU014508"/>
<dbReference type="STRING" id="299467.A0A443QAP0"/>
<dbReference type="GO" id="GO:0005789">
    <property type="term" value="C:endoplasmic reticulum membrane"/>
    <property type="evidence" value="ECO:0007669"/>
    <property type="project" value="TreeGrafter"/>
</dbReference>
<dbReference type="EMBL" id="NCKV01060998">
    <property type="protein sequence ID" value="RWS00074.1"/>
    <property type="molecule type" value="Genomic_DNA"/>
</dbReference>
<evidence type="ECO:0000256" key="1">
    <source>
        <dbReference type="ARBA" id="ARBA00006432"/>
    </source>
</evidence>
<keyword evidence="2" id="KW-0436">Ligase</keyword>
<evidence type="ECO:0000256" key="4">
    <source>
        <dbReference type="ARBA" id="ARBA00022840"/>
    </source>
</evidence>
<keyword evidence="6" id="KW-1185">Reference proteome</keyword>
<dbReference type="GO" id="GO:0044539">
    <property type="term" value="P:long-chain fatty acid import into cell"/>
    <property type="evidence" value="ECO:0007669"/>
    <property type="project" value="TreeGrafter"/>
</dbReference>